<organism evidence="3 4">
    <name type="scientific">Prauserella flavalba</name>
    <dbReference type="NCBI Taxonomy" id="1477506"/>
    <lineage>
        <taxon>Bacteria</taxon>
        <taxon>Bacillati</taxon>
        <taxon>Actinomycetota</taxon>
        <taxon>Actinomycetes</taxon>
        <taxon>Pseudonocardiales</taxon>
        <taxon>Pseudonocardiaceae</taxon>
        <taxon>Prauserella</taxon>
    </lineage>
</organism>
<evidence type="ECO:0000313" key="3">
    <source>
        <dbReference type="EMBL" id="PXY35480.1"/>
    </source>
</evidence>
<accession>A0A318LPK9</accession>
<comment type="similarity">
    <text evidence="1">Belongs to the cysteine dioxygenase family.</text>
</comment>
<evidence type="ECO:0000313" key="4">
    <source>
        <dbReference type="Proteomes" id="UP000247892"/>
    </source>
</evidence>
<dbReference type="SUPFAM" id="SSF51182">
    <property type="entry name" value="RmlC-like cupins"/>
    <property type="match status" value="1"/>
</dbReference>
<feature type="binding site" evidence="2">
    <location>
        <position position="134"/>
    </location>
    <ligand>
        <name>Fe cation</name>
        <dbReference type="ChEBI" id="CHEBI:24875"/>
        <note>catalytic</note>
    </ligand>
</feature>
<dbReference type="EMBL" id="MASU01000005">
    <property type="protein sequence ID" value="PXY35480.1"/>
    <property type="molecule type" value="Genomic_DNA"/>
</dbReference>
<proteinExistence type="inferred from homology"/>
<dbReference type="RefSeq" id="WP_110335480.1">
    <property type="nucleotide sequence ID" value="NZ_JBHVKT010000028.1"/>
</dbReference>
<feature type="binding site" evidence="2">
    <location>
        <position position="90"/>
    </location>
    <ligand>
        <name>Fe cation</name>
        <dbReference type="ChEBI" id="CHEBI:24875"/>
        <note>catalytic</note>
    </ligand>
</feature>
<dbReference type="GO" id="GO:0005506">
    <property type="term" value="F:iron ion binding"/>
    <property type="evidence" value="ECO:0007669"/>
    <property type="project" value="InterPro"/>
</dbReference>
<keyword evidence="2" id="KW-0408">Iron</keyword>
<dbReference type="GO" id="GO:0016702">
    <property type="term" value="F:oxidoreductase activity, acting on single donors with incorporation of molecular oxygen, incorporation of two atoms of oxygen"/>
    <property type="evidence" value="ECO:0007669"/>
    <property type="project" value="InterPro"/>
</dbReference>
<dbReference type="InterPro" id="IPR014710">
    <property type="entry name" value="RmlC-like_jellyroll"/>
</dbReference>
<gene>
    <name evidence="3" type="ORF">BA062_08115</name>
</gene>
<keyword evidence="4" id="KW-1185">Reference proteome</keyword>
<keyword evidence="3" id="KW-0223">Dioxygenase</keyword>
<sequence length="192" mass="20861">MTVTTAEVDVHPELASLLPAWRLHPGRPLWMPGELRDLTATTARELAGPLTGLLRYVPERRWWTRLALTRGVELWLLSWLPGQRTEPHDHGGAAGSFTVLTGTLDETYRYPGGPLRRASRATGAAVGFGAGHAHQVRNAADVPAASVHAYSPPLVPTRQYASLHDIPAEIPPLPALNLPFGQLLARTEEEGP</sequence>
<protein>
    <submittedName>
        <fullName evidence="3">Cysteine dioxygenase</fullName>
    </submittedName>
</protein>
<dbReference type="InterPro" id="IPR011051">
    <property type="entry name" value="RmlC_Cupin_sf"/>
</dbReference>
<dbReference type="OrthoDB" id="4217976at2"/>
<keyword evidence="2" id="KW-0479">Metal-binding</keyword>
<reference evidence="3 4" key="1">
    <citation type="submission" date="2016-07" db="EMBL/GenBank/DDBJ databases">
        <title>Draft genome sequence of Prauserella sp. YIM 121212, isolated from alkaline soil.</title>
        <authorList>
            <person name="Ruckert C."/>
            <person name="Albersmeier A."/>
            <person name="Jiang C.-L."/>
            <person name="Jiang Y."/>
            <person name="Kalinowski J."/>
            <person name="Schneider O."/>
            <person name="Winkler A."/>
            <person name="Zotchev S.B."/>
        </authorList>
    </citation>
    <scope>NUCLEOTIDE SEQUENCE [LARGE SCALE GENOMIC DNA]</scope>
    <source>
        <strain evidence="3 4">YIM 121212</strain>
    </source>
</reference>
<feature type="binding site" evidence="2">
    <location>
        <position position="88"/>
    </location>
    <ligand>
        <name>Fe cation</name>
        <dbReference type="ChEBI" id="CHEBI:24875"/>
        <note>catalytic</note>
    </ligand>
</feature>
<dbReference type="AlphaFoldDB" id="A0A318LPK9"/>
<evidence type="ECO:0000256" key="2">
    <source>
        <dbReference type="PIRSR" id="PIRSR610300-51"/>
    </source>
</evidence>
<dbReference type="CDD" id="cd10548">
    <property type="entry name" value="cupin_CDO"/>
    <property type="match status" value="1"/>
</dbReference>
<dbReference type="InterPro" id="IPR010300">
    <property type="entry name" value="CDO_1"/>
</dbReference>
<name>A0A318LPK9_9PSEU</name>
<evidence type="ECO:0000256" key="1">
    <source>
        <dbReference type="ARBA" id="ARBA00006622"/>
    </source>
</evidence>
<dbReference type="Pfam" id="PF05995">
    <property type="entry name" value="CDO_I"/>
    <property type="match status" value="1"/>
</dbReference>
<dbReference type="Gene3D" id="2.60.120.10">
    <property type="entry name" value="Jelly Rolls"/>
    <property type="match status" value="1"/>
</dbReference>
<comment type="caution">
    <text evidence="3">The sequence shown here is derived from an EMBL/GenBank/DDBJ whole genome shotgun (WGS) entry which is preliminary data.</text>
</comment>
<keyword evidence="3" id="KW-0560">Oxidoreductase</keyword>
<dbReference type="Proteomes" id="UP000247892">
    <property type="component" value="Unassembled WGS sequence"/>
</dbReference>